<dbReference type="EMBL" id="JAAAPK010000016">
    <property type="protein sequence ID" value="NBC45855.1"/>
    <property type="molecule type" value="Genomic_DNA"/>
</dbReference>
<gene>
    <name evidence="1" type="ORF">GTZ93_39295</name>
</gene>
<organism evidence="1 2">
    <name type="scientific">Corallococcus exiguus</name>
    <dbReference type="NCBI Taxonomy" id="83462"/>
    <lineage>
        <taxon>Bacteria</taxon>
        <taxon>Pseudomonadati</taxon>
        <taxon>Myxococcota</taxon>
        <taxon>Myxococcia</taxon>
        <taxon>Myxococcales</taxon>
        <taxon>Cystobacterineae</taxon>
        <taxon>Myxococcaceae</taxon>
        <taxon>Corallococcus</taxon>
    </lineage>
</organism>
<accession>A0A7X5BVV8</accession>
<name>A0A7X5BVV8_9BACT</name>
<dbReference type="AlphaFoldDB" id="A0A7X5BVV8"/>
<keyword evidence="2" id="KW-1185">Reference proteome</keyword>
<evidence type="ECO:0000313" key="1">
    <source>
        <dbReference type="EMBL" id="NBC45855.1"/>
    </source>
</evidence>
<dbReference type="Proteomes" id="UP000537825">
    <property type="component" value="Unassembled WGS sequence"/>
</dbReference>
<evidence type="ECO:0000313" key="2">
    <source>
        <dbReference type="Proteomes" id="UP000537825"/>
    </source>
</evidence>
<proteinExistence type="predicted"/>
<protein>
    <submittedName>
        <fullName evidence="1">Uncharacterized protein</fullName>
    </submittedName>
</protein>
<dbReference type="RefSeq" id="WP_161663321.1">
    <property type="nucleotide sequence ID" value="NZ_CBCSLE010000109.1"/>
</dbReference>
<reference evidence="1 2" key="1">
    <citation type="submission" date="2020-01" db="EMBL/GenBank/DDBJ databases">
        <title>The draft genome sequence of Corallococcus exiguus DSM 14696.</title>
        <authorList>
            <person name="Zhang X."/>
            <person name="Zhu H."/>
        </authorList>
    </citation>
    <scope>NUCLEOTIDE SEQUENCE [LARGE SCALE GENOMIC DNA]</scope>
    <source>
        <strain evidence="1 2">DSM 14696</strain>
    </source>
</reference>
<comment type="caution">
    <text evidence="1">The sequence shown here is derived from an EMBL/GenBank/DDBJ whole genome shotgun (WGS) entry which is preliminary data.</text>
</comment>
<sequence length="53" mass="6017">MEWEHGKAMVVVPTLEADELIVLELRERAREVPVAGPEVRRLQHALEDHGCNS</sequence>